<comment type="caution">
    <text evidence="1">The sequence shown here is derived from an EMBL/GenBank/DDBJ whole genome shotgun (WGS) entry which is preliminary data.</text>
</comment>
<reference evidence="2" key="2">
    <citation type="journal article" date="2018" name="Mol. Plant Microbe Interact.">
        <title>Genome sequence resources for the wheat stripe rust pathogen (Puccinia striiformis f. sp. tritici) and the barley stripe rust pathogen (Puccinia striiformis f. sp. hordei).</title>
        <authorList>
            <person name="Xia C."/>
            <person name="Wang M."/>
            <person name="Yin C."/>
            <person name="Cornejo O.E."/>
            <person name="Hulbert S.H."/>
            <person name="Chen X."/>
        </authorList>
    </citation>
    <scope>NUCLEOTIDE SEQUENCE [LARGE SCALE GENOMIC DNA]</scope>
    <source>
        <strain evidence="2">93-210</strain>
    </source>
</reference>
<accession>A0ACC0DXK9</accession>
<gene>
    <name evidence="1" type="ORF">MJO28_014117</name>
</gene>
<evidence type="ECO:0000313" key="2">
    <source>
        <dbReference type="Proteomes" id="UP001060170"/>
    </source>
</evidence>
<evidence type="ECO:0000313" key="1">
    <source>
        <dbReference type="EMBL" id="KAI7940465.1"/>
    </source>
</evidence>
<reference evidence="2" key="1">
    <citation type="journal article" date="2018" name="BMC Genomics">
        <title>Genomic insights into host adaptation between the wheat stripe rust pathogen (Puccinia striiformis f. sp. tritici) and the barley stripe rust pathogen (Puccinia striiformis f. sp. hordei).</title>
        <authorList>
            <person name="Xia C."/>
            <person name="Wang M."/>
            <person name="Yin C."/>
            <person name="Cornejo O.E."/>
            <person name="Hulbert S.H."/>
            <person name="Chen X."/>
        </authorList>
    </citation>
    <scope>NUCLEOTIDE SEQUENCE [LARGE SCALE GENOMIC DNA]</scope>
    <source>
        <strain evidence="2">93-210</strain>
    </source>
</reference>
<reference evidence="1 2" key="3">
    <citation type="journal article" date="2022" name="Microbiol. Spectr.">
        <title>Folding features and dynamics of 3D genome architecture in plant fungal pathogens.</title>
        <authorList>
            <person name="Xia C."/>
        </authorList>
    </citation>
    <scope>NUCLEOTIDE SEQUENCE [LARGE SCALE GENOMIC DNA]</scope>
    <source>
        <strain evidence="1 2">93-210</strain>
    </source>
</reference>
<name>A0ACC0DXK9_9BASI</name>
<protein>
    <submittedName>
        <fullName evidence="1">Uncharacterized protein</fullName>
    </submittedName>
</protein>
<proteinExistence type="predicted"/>
<dbReference type="EMBL" id="CM045878">
    <property type="protein sequence ID" value="KAI7940465.1"/>
    <property type="molecule type" value="Genomic_DNA"/>
</dbReference>
<keyword evidence="2" id="KW-1185">Reference proteome</keyword>
<sequence length="695" mass="78954">MELCRCPKCSKNKVFDQNNQQVSGMWVHPATRRKHWRSSSAQPQDELASLLQRASLQDNENSTTSIPEAKQPDLSKKDAKKTYSTFELTIARQTEDGDDFQQSVPLDVRTITKKLKLLPELENYICCPACFTLYFAEDTPEQCTYRRAATVPICDKELFKIHPRKPVAVDFTTHLYKRPKPASTVHPYLGYSVQSFESWISWFLGLNETEEEIGKWADKISSSPPEPIIDILQAPAWKSFSQNRFNNELRLVFSLYVDWFNPFGNKQAGRKASMGAVVLTCLNMPPWLRQTPKYAFMAAILPAPHEPNMTTISHLMAPIVDQLVKLDVGFKVNTHKFPQGRKVSVHLGVLIGDIVATHKVAGHASHSATQPCSWCDVKKDEIEKMRIGKMKNSRNVRMAASAWKELGTLTAKKAHVKKQGVRWSELNRLPYWDPVGISQKKYKIQENEATDDSDSSQGSTVQMDEEEIETWETRMLKHIQVQVAEVVVPQGITRVPLNLGEASHGKIKASEWHALFSIYLPLALTDLLVTNAEEEYSKTRPWLTLLNFAALVQCTNIITRKSVSKKDGETFQQAYEAYTYSSKTVFSNIRINPNHHYALHLPQQMNWWGPPMAIAEFSGERINGLLQSFETNGQLGKIEEIVMRKFCQTQRIKAQDPFADSCQAEDHEAESAKKGIIDMQVYESVLEEITMGFVL</sequence>
<organism evidence="1 2">
    <name type="scientific">Puccinia striiformis f. sp. tritici</name>
    <dbReference type="NCBI Taxonomy" id="168172"/>
    <lineage>
        <taxon>Eukaryota</taxon>
        <taxon>Fungi</taxon>
        <taxon>Dikarya</taxon>
        <taxon>Basidiomycota</taxon>
        <taxon>Pucciniomycotina</taxon>
        <taxon>Pucciniomycetes</taxon>
        <taxon>Pucciniales</taxon>
        <taxon>Pucciniaceae</taxon>
        <taxon>Puccinia</taxon>
    </lineage>
</organism>
<dbReference type="Proteomes" id="UP001060170">
    <property type="component" value="Chromosome 14"/>
</dbReference>